<keyword evidence="2" id="KW-0472">Membrane</keyword>
<gene>
    <name evidence="3" type="ORF">Asi02nite_08670</name>
</gene>
<feature type="compositionally biased region" description="Low complexity" evidence="1">
    <location>
        <begin position="49"/>
        <end position="75"/>
    </location>
</feature>
<keyword evidence="4" id="KW-1185">Reference proteome</keyword>
<dbReference type="Proteomes" id="UP000604117">
    <property type="component" value="Unassembled WGS sequence"/>
</dbReference>
<feature type="region of interest" description="Disordered" evidence="1">
    <location>
        <begin position="47"/>
        <end position="112"/>
    </location>
</feature>
<name>A0ABQ4CJ98_9ACTN</name>
<evidence type="ECO:0000256" key="2">
    <source>
        <dbReference type="SAM" id="Phobius"/>
    </source>
</evidence>
<dbReference type="RefSeq" id="WP_203710826.1">
    <property type="nucleotide sequence ID" value="NZ_BONE01000004.1"/>
</dbReference>
<protein>
    <recommendedName>
        <fullName evidence="5">Serine/threonine protein kinase</fullName>
    </recommendedName>
</protein>
<evidence type="ECO:0000256" key="1">
    <source>
        <dbReference type="SAM" id="MobiDB-lite"/>
    </source>
</evidence>
<reference evidence="3 4" key="1">
    <citation type="submission" date="2021-01" db="EMBL/GenBank/DDBJ databases">
        <title>Whole genome shotgun sequence of Asanoa siamensis NBRC 107932.</title>
        <authorList>
            <person name="Komaki H."/>
            <person name="Tamura T."/>
        </authorList>
    </citation>
    <scope>NUCLEOTIDE SEQUENCE [LARGE SCALE GENOMIC DNA]</scope>
    <source>
        <strain evidence="3 4">NBRC 107932</strain>
    </source>
</reference>
<feature type="transmembrane region" description="Helical" evidence="2">
    <location>
        <begin position="20"/>
        <end position="37"/>
    </location>
</feature>
<sequence length="222" mass="23287">MPGPGAAREQSWLKSNLTNVASVATVLGLVVAVLSLANDVDSRIRDGAAKASASPTPRATTTAPSPAPAPATTRPPASPRPSPSADSLEQLLPGLFPEDPGEQATQWRLPRPGCGTTTNLRLSGGVVEDASWHLQFTACDGRWRLVAYPSRTSSAVSSGARHADCVNAIAASPLTAKLTLERGTVFCVATDSVGGRRQDYRMHVDDITAEGELVITAWHWLG</sequence>
<organism evidence="3 4">
    <name type="scientific">Asanoa siamensis</name>
    <dbReference type="NCBI Taxonomy" id="926357"/>
    <lineage>
        <taxon>Bacteria</taxon>
        <taxon>Bacillati</taxon>
        <taxon>Actinomycetota</taxon>
        <taxon>Actinomycetes</taxon>
        <taxon>Micromonosporales</taxon>
        <taxon>Micromonosporaceae</taxon>
        <taxon>Asanoa</taxon>
    </lineage>
</organism>
<evidence type="ECO:0000313" key="4">
    <source>
        <dbReference type="Proteomes" id="UP000604117"/>
    </source>
</evidence>
<keyword evidence="2" id="KW-0812">Transmembrane</keyword>
<comment type="caution">
    <text evidence="3">The sequence shown here is derived from an EMBL/GenBank/DDBJ whole genome shotgun (WGS) entry which is preliminary data.</text>
</comment>
<keyword evidence="2" id="KW-1133">Transmembrane helix</keyword>
<dbReference type="EMBL" id="BONE01000004">
    <property type="protein sequence ID" value="GIF71349.1"/>
    <property type="molecule type" value="Genomic_DNA"/>
</dbReference>
<proteinExistence type="predicted"/>
<accession>A0ABQ4CJ98</accession>
<evidence type="ECO:0000313" key="3">
    <source>
        <dbReference type="EMBL" id="GIF71349.1"/>
    </source>
</evidence>
<evidence type="ECO:0008006" key="5">
    <source>
        <dbReference type="Google" id="ProtNLM"/>
    </source>
</evidence>